<reference evidence="6 7" key="2">
    <citation type="submission" date="2025-04" db="UniProtKB">
        <authorList>
            <consortium name="RefSeq"/>
        </authorList>
    </citation>
    <scope>IDENTIFICATION</scope>
    <source>
        <tissue evidence="6 7">Whole plant</tissue>
    </source>
</reference>
<dbReference type="PANTHER" id="PTHR47932">
    <property type="entry name" value="ATPASE EXPRESSION PROTEIN 3"/>
    <property type="match status" value="1"/>
</dbReference>
<dbReference type="Proteomes" id="UP000515211">
    <property type="component" value="Chromosome 4"/>
</dbReference>
<sequence>MSSVQNFFYAPCEFTMLNDMIYVLYFVGLLMCAWKHMRWALFVHNSKPHHQVMRVTRLLARVFLSRCYASSCHCLQWGGGNNTSSSSNIINEHKTKTKTKMELVMSRIDVVHSTVARCPSDLITLSFFIWTARRQNYYNDFNYNYSHDIRALDYMVPVLQRLTNHYKTLQVILFQLETIGCVIKRATYILLLRILWHAEMHPMVLEAYHLMQVSGFEPNTFARNILMDVLFKIGQPNLALRVFHHTEAPNFFTFNYALCHLSKLNDITHTGYVFRLLLRMGYYPSIPMFEMLLNCFSRMNGLLQVYQVLGLMISLGFELSVNIWTILIHTYCKVGRLDVARNLHLKMAGSGCSPNVVTYTILFKAFMQSGMVTEALDLLKIMLSTDQNPDLILCNVLIDCLSKVGRYQDAVEVFAGLSKQNLKPDSYTFTSLLSTICLSGKFYLLPKFNLLPKLVCGYVDTDLVLCNALLCSFVKAGLPSHAVELYNNMVDKGFTPDNYTFAGLLTGLCASRRIEEAVNVYRGLSMSYPDVDAHIHTVIIGGLVKVRKYNMAADVFRFAVLKKYPLDGVAFGVGIYALLRCGRIQEARAMYDQMKVNGLRPDGHTFNLMIYVFCREKNLQMIKVMLQEMIDFRVELSDRNLLNISKLPCGSETYFSTLNLLSKMRGLGLLSAKVLHSSILNAQTEGEEAKEKVYTKSESEQNLLSYSSSSEDLSDIAAVC</sequence>
<dbReference type="InterPro" id="IPR011990">
    <property type="entry name" value="TPR-like_helical_dom_sf"/>
</dbReference>
<dbReference type="RefSeq" id="XP_052116216.1">
    <property type="nucleotide sequence ID" value="XM_052260256.1"/>
</dbReference>
<dbReference type="RefSeq" id="XP_052116209.1">
    <property type="nucleotide sequence ID" value="XM_052260249.1"/>
</dbReference>
<dbReference type="Gene3D" id="1.25.40.10">
    <property type="entry name" value="Tetratricopeptide repeat domain"/>
    <property type="match status" value="5"/>
</dbReference>
<dbReference type="RefSeq" id="XP_052116220.1">
    <property type="nucleotide sequence ID" value="XM_052260260.1"/>
</dbReference>
<evidence type="ECO:0000313" key="10">
    <source>
        <dbReference type="RefSeq" id="XP_052116213.1"/>
    </source>
</evidence>
<keyword evidence="2" id="KW-0677">Repeat</keyword>
<dbReference type="RefSeq" id="XP_052116210.1">
    <property type="nucleotide sequence ID" value="XM_052260250.1"/>
</dbReference>
<feature type="repeat" description="PPR" evidence="3">
    <location>
        <begin position="320"/>
        <end position="354"/>
    </location>
</feature>
<reference evidence="5" key="1">
    <citation type="journal article" date="2016" name="Nat. Genet.">
        <title>The genome sequences of Arachis duranensis and Arachis ipaensis, the diploid ancestors of cultivated peanut.</title>
        <authorList>
            <person name="Bertioli D.J."/>
            <person name="Cannon S.B."/>
            <person name="Froenicke L."/>
            <person name="Huang G."/>
            <person name="Farmer A.D."/>
            <person name="Cannon E.K."/>
            <person name="Liu X."/>
            <person name="Gao D."/>
            <person name="Clevenger J."/>
            <person name="Dash S."/>
            <person name="Ren L."/>
            <person name="Moretzsohn M.C."/>
            <person name="Shirasawa K."/>
            <person name="Huang W."/>
            <person name="Vidigal B."/>
            <person name="Abernathy B."/>
            <person name="Chu Y."/>
            <person name="Niederhuth C.E."/>
            <person name="Umale P."/>
            <person name="Araujo A.C."/>
            <person name="Kozik A."/>
            <person name="Kim K.D."/>
            <person name="Burow M.D."/>
            <person name="Varshney R.K."/>
            <person name="Wang X."/>
            <person name="Zhang X."/>
            <person name="Barkley N."/>
            <person name="Guimaraes P.M."/>
            <person name="Isobe S."/>
            <person name="Guo B."/>
            <person name="Liao B."/>
            <person name="Stalker H.T."/>
            <person name="Schmitz R.J."/>
            <person name="Scheffler B.E."/>
            <person name="Leal-Bertioli S.C."/>
            <person name="Xun X."/>
            <person name="Jackson S.A."/>
            <person name="Michelmore R."/>
            <person name="Ozias-Akins P."/>
        </authorList>
    </citation>
    <scope>NUCLEOTIDE SEQUENCE [LARGE SCALE GENOMIC DNA]</scope>
    <source>
        <strain evidence="5">cv. V14167</strain>
    </source>
</reference>
<comment type="similarity">
    <text evidence="1">Belongs to the PPR family. P subfamily.</text>
</comment>
<gene>
    <name evidence="6 7 8 9 10 11 12 13 14 15 16 17" type="primary">LOC107482791</name>
</gene>
<evidence type="ECO:0000313" key="9">
    <source>
        <dbReference type="RefSeq" id="XP_052116212.1"/>
    </source>
</evidence>
<dbReference type="RefSeq" id="XP_052116215.1">
    <property type="nucleotide sequence ID" value="XM_052260255.1"/>
</dbReference>
<evidence type="ECO:0000313" key="8">
    <source>
        <dbReference type="RefSeq" id="XP_052116211.1"/>
    </source>
</evidence>
<dbReference type="PANTHER" id="PTHR47932:SF51">
    <property type="entry name" value="PENTACOTRIPEPTIDE-REPEAT REGION OF PRORP DOMAIN-CONTAINING PROTEIN"/>
    <property type="match status" value="1"/>
</dbReference>
<dbReference type="RefSeq" id="XP_052116211.1">
    <property type="nucleotide sequence ID" value="XM_052260251.1"/>
</dbReference>
<keyword evidence="4" id="KW-0812">Transmembrane</keyword>
<evidence type="ECO:0000313" key="5">
    <source>
        <dbReference type="Proteomes" id="UP000515211"/>
    </source>
</evidence>
<evidence type="ECO:0000313" key="6">
    <source>
        <dbReference type="RefSeq" id="XP_052116209.1"/>
    </source>
</evidence>
<feature type="repeat" description="PPR" evidence="3">
    <location>
        <begin position="567"/>
        <end position="601"/>
    </location>
</feature>
<dbReference type="RefSeq" id="XP_052116214.1">
    <property type="nucleotide sequence ID" value="XM_052260254.1"/>
</dbReference>
<accession>A0A9C6TGM7</accession>
<evidence type="ECO:0000256" key="2">
    <source>
        <dbReference type="ARBA" id="ARBA00022737"/>
    </source>
</evidence>
<dbReference type="InterPro" id="IPR002885">
    <property type="entry name" value="PPR_rpt"/>
</dbReference>
<feature type="repeat" description="PPR" evidence="3">
    <location>
        <begin position="602"/>
        <end position="636"/>
    </location>
</feature>
<feature type="repeat" description="PPR" evidence="3">
    <location>
        <begin position="390"/>
        <end position="424"/>
    </location>
</feature>
<feature type="repeat" description="PPR" evidence="3">
    <location>
        <begin position="462"/>
        <end position="496"/>
    </location>
</feature>
<dbReference type="AlphaFoldDB" id="A0A9C6TGM7"/>
<evidence type="ECO:0000313" key="13">
    <source>
        <dbReference type="RefSeq" id="XP_052116216.1"/>
    </source>
</evidence>
<evidence type="ECO:0000313" key="7">
    <source>
        <dbReference type="RefSeq" id="XP_052116210.1"/>
    </source>
</evidence>
<dbReference type="PROSITE" id="PS51375">
    <property type="entry name" value="PPR"/>
    <property type="match status" value="6"/>
</dbReference>
<organism evidence="5 13">
    <name type="scientific">Arachis duranensis</name>
    <name type="common">Wild peanut</name>
    <dbReference type="NCBI Taxonomy" id="130453"/>
    <lineage>
        <taxon>Eukaryota</taxon>
        <taxon>Viridiplantae</taxon>
        <taxon>Streptophyta</taxon>
        <taxon>Embryophyta</taxon>
        <taxon>Tracheophyta</taxon>
        <taxon>Spermatophyta</taxon>
        <taxon>Magnoliopsida</taxon>
        <taxon>eudicotyledons</taxon>
        <taxon>Gunneridae</taxon>
        <taxon>Pentapetalae</taxon>
        <taxon>rosids</taxon>
        <taxon>fabids</taxon>
        <taxon>Fabales</taxon>
        <taxon>Fabaceae</taxon>
        <taxon>Papilionoideae</taxon>
        <taxon>50 kb inversion clade</taxon>
        <taxon>dalbergioids sensu lato</taxon>
        <taxon>Dalbergieae</taxon>
        <taxon>Pterocarpus clade</taxon>
        <taxon>Arachis</taxon>
    </lineage>
</organism>
<evidence type="ECO:0000313" key="15">
    <source>
        <dbReference type="RefSeq" id="XP_052116218.1"/>
    </source>
</evidence>
<keyword evidence="4" id="KW-0472">Membrane</keyword>
<feature type="transmembrane region" description="Helical" evidence="4">
    <location>
        <begin position="20"/>
        <end position="37"/>
    </location>
</feature>
<evidence type="ECO:0000313" key="17">
    <source>
        <dbReference type="RefSeq" id="XP_052116220.1"/>
    </source>
</evidence>
<evidence type="ECO:0000256" key="4">
    <source>
        <dbReference type="SAM" id="Phobius"/>
    </source>
</evidence>
<keyword evidence="5" id="KW-1185">Reference proteome</keyword>
<dbReference type="Pfam" id="PF13041">
    <property type="entry name" value="PPR_2"/>
    <property type="match status" value="4"/>
</dbReference>
<evidence type="ECO:0000256" key="3">
    <source>
        <dbReference type="PROSITE-ProRule" id="PRU00708"/>
    </source>
</evidence>
<dbReference type="RefSeq" id="XP_052116212.1">
    <property type="nucleotide sequence ID" value="XM_052260252.1"/>
</dbReference>
<keyword evidence="4" id="KW-1133">Transmembrane helix</keyword>
<evidence type="ECO:0000313" key="11">
    <source>
        <dbReference type="RefSeq" id="XP_052116214.1"/>
    </source>
</evidence>
<dbReference type="RefSeq" id="XP_052116213.1">
    <property type="nucleotide sequence ID" value="XM_052260253.1"/>
</dbReference>
<protein>
    <submittedName>
        <fullName evidence="6 7">Pentatricopeptide repeat-containing protein At1g16830 isoform X1</fullName>
    </submittedName>
</protein>
<dbReference type="RefSeq" id="XP_052116217.1">
    <property type="nucleotide sequence ID" value="XM_052260257.1"/>
</dbReference>
<feature type="repeat" description="PPR" evidence="3">
    <location>
        <begin position="355"/>
        <end position="389"/>
    </location>
</feature>
<evidence type="ECO:0000313" key="12">
    <source>
        <dbReference type="RefSeq" id="XP_052116215.1"/>
    </source>
</evidence>
<dbReference type="GO" id="GO:0003729">
    <property type="term" value="F:mRNA binding"/>
    <property type="evidence" value="ECO:0007669"/>
    <property type="project" value="TreeGrafter"/>
</dbReference>
<name>A0A9C6TGM7_ARADU</name>
<proteinExistence type="inferred from homology"/>
<dbReference type="NCBIfam" id="TIGR00756">
    <property type="entry name" value="PPR"/>
    <property type="match status" value="6"/>
</dbReference>
<evidence type="ECO:0000313" key="16">
    <source>
        <dbReference type="RefSeq" id="XP_052116219.1"/>
    </source>
</evidence>
<dbReference type="GeneID" id="107482791"/>
<evidence type="ECO:0000256" key="1">
    <source>
        <dbReference type="ARBA" id="ARBA00007626"/>
    </source>
</evidence>
<dbReference type="RefSeq" id="XP_052116218.1">
    <property type="nucleotide sequence ID" value="XM_052260258.1"/>
</dbReference>
<dbReference type="RefSeq" id="XP_052116219.1">
    <property type="nucleotide sequence ID" value="XM_052260259.1"/>
</dbReference>
<evidence type="ECO:0000313" key="14">
    <source>
        <dbReference type="RefSeq" id="XP_052116217.1"/>
    </source>
</evidence>